<dbReference type="InterPro" id="IPR029058">
    <property type="entry name" value="AB_hydrolase_fold"/>
</dbReference>
<dbReference type="AlphaFoldDB" id="A0A3N1P3H1"/>
<dbReference type="GO" id="GO:0005737">
    <property type="term" value="C:cytoplasm"/>
    <property type="evidence" value="ECO:0007669"/>
    <property type="project" value="UniProtKB-SubCell"/>
</dbReference>
<feature type="binding site" evidence="5">
    <location>
        <begin position="133"/>
        <end position="137"/>
    </location>
    <ligand>
        <name>substrate</name>
    </ligand>
</feature>
<feature type="binding site" evidence="5">
    <location>
        <position position="12"/>
    </location>
    <ligand>
        <name>substrate</name>
    </ligand>
</feature>
<dbReference type="Proteomes" id="UP000268033">
    <property type="component" value="Unassembled WGS sequence"/>
</dbReference>
<dbReference type="GO" id="GO:0090499">
    <property type="term" value="F:pimelyl-[acyl-carrier protein] methyl ester esterase activity"/>
    <property type="evidence" value="ECO:0007669"/>
    <property type="project" value="UniProtKB-EC"/>
</dbReference>
<dbReference type="HAMAP" id="MF_01260">
    <property type="entry name" value="Carboxylester"/>
    <property type="match status" value="1"/>
</dbReference>
<feature type="active site" evidence="5">
    <location>
        <position position="197"/>
    </location>
</feature>
<feature type="binding site" evidence="5">
    <location>
        <position position="225"/>
    </location>
    <ligand>
        <name>substrate</name>
    </ligand>
</feature>
<dbReference type="InterPro" id="IPR000073">
    <property type="entry name" value="AB_hydrolase_1"/>
</dbReference>
<dbReference type="STRING" id="584787.GCA_001247655_03360"/>
<evidence type="ECO:0000256" key="3">
    <source>
        <dbReference type="ARBA" id="ARBA00022756"/>
    </source>
</evidence>
<dbReference type="SUPFAM" id="SSF53474">
    <property type="entry name" value="alpha/beta-Hydrolases"/>
    <property type="match status" value="1"/>
</dbReference>
<feature type="binding site" evidence="5">
    <location>
        <begin position="72"/>
        <end position="73"/>
    </location>
    <ligand>
        <name>substrate</name>
    </ligand>
</feature>
<proteinExistence type="inferred from homology"/>
<name>A0A3N1P3H1_9GAMM</name>
<organism evidence="7 8">
    <name type="scientific">Gallaecimonas pentaromativorans</name>
    <dbReference type="NCBI Taxonomy" id="584787"/>
    <lineage>
        <taxon>Bacteria</taxon>
        <taxon>Pseudomonadati</taxon>
        <taxon>Pseudomonadota</taxon>
        <taxon>Gammaproteobacteria</taxon>
        <taxon>Enterobacterales</taxon>
        <taxon>Gallaecimonadaceae</taxon>
        <taxon>Gallaecimonas</taxon>
    </lineage>
</organism>
<evidence type="ECO:0000256" key="1">
    <source>
        <dbReference type="ARBA" id="ARBA00022487"/>
    </source>
</evidence>
<comment type="subunit">
    <text evidence="5">Monomer.</text>
</comment>
<keyword evidence="1 5" id="KW-0719">Serine esterase</keyword>
<evidence type="ECO:0000256" key="4">
    <source>
        <dbReference type="ARBA" id="ARBA00022801"/>
    </source>
</evidence>
<evidence type="ECO:0000259" key="6">
    <source>
        <dbReference type="Pfam" id="PF00561"/>
    </source>
</evidence>
<gene>
    <name evidence="5" type="primary">bioH</name>
    <name evidence="7" type="ORF">EDC28_111153</name>
</gene>
<evidence type="ECO:0000313" key="8">
    <source>
        <dbReference type="Proteomes" id="UP000268033"/>
    </source>
</evidence>
<feature type="active site" description="Nucleophile" evidence="5">
    <location>
        <position position="72"/>
    </location>
</feature>
<accession>A0A3N1P3H1</accession>
<dbReference type="InterPro" id="IPR010076">
    <property type="entry name" value="BioH"/>
</dbReference>
<dbReference type="GO" id="GO:0009102">
    <property type="term" value="P:biotin biosynthetic process"/>
    <property type="evidence" value="ECO:0007669"/>
    <property type="project" value="UniProtKB-UniRule"/>
</dbReference>
<dbReference type="NCBIfam" id="TIGR01738">
    <property type="entry name" value="bioH"/>
    <property type="match status" value="1"/>
</dbReference>
<sequence length="249" mass="26547">MSAPTLVMLHGWGVNGAVFSSLLPHLEGLDIRVVDLPGFGDAANEPSHREIDGLARALADKVPEDAVWLGWSLGGLAATQAAIKGYGRPRGLITLASSPSFVAEEHWPGIKPLVLKQFAGALEGDLQQVIDRFLAIQAMGAPSAKADIKLLREKVAERPLPSLEALAGGLAMLDNTDLRGELAALRLPFLRLYGRLDALVPVKQAELVDALAPGSRHQVFEHSSHAPFISHPEETAAAVRAFIGQFKGQ</sequence>
<protein>
    <recommendedName>
        <fullName evidence="5">Pimeloyl-[acyl-carrier protein] methyl ester esterase</fullName>
        <ecNumber evidence="5">3.1.1.85</ecNumber>
    </recommendedName>
    <alternativeName>
        <fullName evidence="5">Biotin synthesis protein BioH</fullName>
    </alternativeName>
    <alternativeName>
        <fullName evidence="5">Carboxylesterase BioH</fullName>
    </alternativeName>
</protein>
<dbReference type="PANTHER" id="PTHR43194:SF5">
    <property type="entry name" value="PIMELOYL-[ACYL-CARRIER PROTEIN] METHYL ESTER ESTERASE"/>
    <property type="match status" value="1"/>
</dbReference>
<dbReference type="EMBL" id="RJUL01000011">
    <property type="protein sequence ID" value="ROQ22051.1"/>
    <property type="molecule type" value="Genomic_DNA"/>
</dbReference>
<keyword evidence="8" id="KW-1185">Reference proteome</keyword>
<comment type="pathway">
    <text evidence="5">Cofactor biosynthesis; biotin biosynthesis.</text>
</comment>
<evidence type="ECO:0000313" key="7">
    <source>
        <dbReference type="EMBL" id="ROQ22051.1"/>
    </source>
</evidence>
<keyword evidence="3 5" id="KW-0093">Biotin biosynthesis</keyword>
<evidence type="ECO:0000256" key="5">
    <source>
        <dbReference type="HAMAP-Rule" id="MF_01260"/>
    </source>
</evidence>
<comment type="function">
    <text evidence="5">The physiological role of BioH is to remove the methyl group introduced by BioC when the pimeloyl moiety is complete. It allows to synthesize pimeloyl-ACP via the fatty acid synthetic pathway through the hydrolysis of the ester bonds of pimeloyl-ACP esters.</text>
</comment>
<dbReference type="Gene3D" id="3.40.50.1820">
    <property type="entry name" value="alpha/beta hydrolase"/>
    <property type="match status" value="1"/>
</dbReference>
<comment type="caution">
    <text evidence="7">The sequence shown here is derived from an EMBL/GenBank/DDBJ whole genome shotgun (WGS) entry which is preliminary data.</text>
</comment>
<feature type="active site" evidence="5">
    <location>
        <position position="225"/>
    </location>
</feature>
<dbReference type="Pfam" id="PF00561">
    <property type="entry name" value="Abhydrolase_1"/>
    <property type="match status" value="1"/>
</dbReference>
<dbReference type="RefSeq" id="WP_123422526.1">
    <property type="nucleotide sequence ID" value="NZ_RJUL01000011.1"/>
</dbReference>
<comment type="catalytic activity">
    <reaction evidence="5">
        <text>6-carboxyhexanoyl-[ACP] methyl ester + H2O = 6-carboxyhexanoyl-[ACP] + methanol + H(+)</text>
        <dbReference type="Rhea" id="RHEA:42700"/>
        <dbReference type="Rhea" id="RHEA-COMP:9955"/>
        <dbReference type="Rhea" id="RHEA-COMP:10186"/>
        <dbReference type="ChEBI" id="CHEBI:15377"/>
        <dbReference type="ChEBI" id="CHEBI:15378"/>
        <dbReference type="ChEBI" id="CHEBI:17790"/>
        <dbReference type="ChEBI" id="CHEBI:78846"/>
        <dbReference type="ChEBI" id="CHEBI:82735"/>
        <dbReference type="EC" id="3.1.1.85"/>
    </reaction>
</comment>
<dbReference type="EC" id="3.1.1.85" evidence="5"/>
<feature type="domain" description="AB hydrolase-1" evidence="6">
    <location>
        <begin position="4"/>
        <end position="232"/>
    </location>
</feature>
<comment type="similarity">
    <text evidence="5">Belongs to the AB hydrolase superfamily. Carboxylesterase BioH family.</text>
</comment>
<dbReference type="PANTHER" id="PTHR43194">
    <property type="entry name" value="HYDROLASE ALPHA/BETA FOLD FAMILY"/>
    <property type="match status" value="1"/>
</dbReference>
<comment type="subcellular location">
    <subcellularLocation>
        <location evidence="5">Cytoplasm</location>
    </subcellularLocation>
</comment>
<reference evidence="7 8" key="1">
    <citation type="submission" date="2018-11" db="EMBL/GenBank/DDBJ databases">
        <title>Genomic Encyclopedia of Type Strains, Phase IV (KMG-IV): sequencing the most valuable type-strain genomes for metagenomic binning, comparative biology and taxonomic classification.</title>
        <authorList>
            <person name="Goeker M."/>
        </authorList>
    </citation>
    <scope>NUCLEOTIDE SEQUENCE [LARGE SCALE GENOMIC DNA]</scope>
    <source>
        <strain evidence="7 8">DSM 21945</strain>
    </source>
</reference>
<evidence type="ECO:0000256" key="2">
    <source>
        <dbReference type="ARBA" id="ARBA00022490"/>
    </source>
</evidence>
<dbReference type="InterPro" id="IPR050228">
    <property type="entry name" value="Carboxylesterase_BioH"/>
</dbReference>
<dbReference type="UniPathway" id="UPA00078"/>
<keyword evidence="2 5" id="KW-0963">Cytoplasm</keyword>
<keyword evidence="4 5" id="KW-0378">Hydrolase</keyword>